<sequence>MKLSSGPVRSALNFFSVSRATIVILALLFCLPRISPPQTVLYDCSLHVSPCCTMQSIEPQHRLYPGTSSVFVRLASRYNTLSHITQINSCVCLHASNDLLSTIASIGQFQVSHDLMPSSRKPRHISQKEIQIPHLWYHVHDRLSGRATGLCCRAVARSPLRVCIGDAD</sequence>
<dbReference type="AlphaFoldDB" id="A0A2T3AAF1"/>
<protein>
    <submittedName>
        <fullName evidence="1">Uncharacterized protein</fullName>
    </submittedName>
</protein>
<evidence type="ECO:0000313" key="1">
    <source>
        <dbReference type="EMBL" id="PSR88653.1"/>
    </source>
</evidence>
<name>A0A2T3AAF1_9PEZI</name>
<organism evidence="1 2">
    <name type="scientific">Coniella lustricola</name>
    <dbReference type="NCBI Taxonomy" id="2025994"/>
    <lineage>
        <taxon>Eukaryota</taxon>
        <taxon>Fungi</taxon>
        <taxon>Dikarya</taxon>
        <taxon>Ascomycota</taxon>
        <taxon>Pezizomycotina</taxon>
        <taxon>Sordariomycetes</taxon>
        <taxon>Sordariomycetidae</taxon>
        <taxon>Diaporthales</taxon>
        <taxon>Schizoparmaceae</taxon>
        <taxon>Coniella</taxon>
    </lineage>
</organism>
<proteinExistence type="predicted"/>
<evidence type="ECO:0000313" key="2">
    <source>
        <dbReference type="Proteomes" id="UP000241462"/>
    </source>
</evidence>
<dbReference type="Proteomes" id="UP000241462">
    <property type="component" value="Unassembled WGS sequence"/>
</dbReference>
<keyword evidence="2" id="KW-1185">Reference proteome</keyword>
<reference evidence="1 2" key="1">
    <citation type="journal article" date="2018" name="Mycol. Prog.">
        <title>Coniella lustricola, a new species from submerged detritus.</title>
        <authorList>
            <person name="Raudabaugh D.B."/>
            <person name="Iturriaga T."/>
            <person name="Carver A."/>
            <person name="Mondo S."/>
            <person name="Pangilinan J."/>
            <person name="Lipzen A."/>
            <person name="He G."/>
            <person name="Amirebrahimi M."/>
            <person name="Grigoriev I.V."/>
            <person name="Miller A.N."/>
        </authorList>
    </citation>
    <scope>NUCLEOTIDE SEQUENCE [LARGE SCALE GENOMIC DNA]</scope>
    <source>
        <strain evidence="1 2">B22-T-1</strain>
    </source>
</reference>
<accession>A0A2T3AAF1</accession>
<dbReference type="InParanoid" id="A0A2T3AAF1"/>
<dbReference type="EMBL" id="KZ678426">
    <property type="protein sequence ID" value="PSR88653.1"/>
    <property type="molecule type" value="Genomic_DNA"/>
</dbReference>
<gene>
    <name evidence="1" type="ORF">BD289DRAFT_230668</name>
</gene>